<dbReference type="Proteomes" id="UP000008204">
    <property type="component" value="Chromosome"/>
</dbReference>
<evidence type="ECO:0000256" key="4">
    <source>
        <dbReference type="ARBA" id="ARBA00023078"/>
    </source>
</evidence>
<reference evidence="9" key="1">
    <citation type="journal article" date="2011" name="MBio">
        <title>Novel metabolic attributes of the genus Cyanothece, comprising a group of unicellular nitrogen-fixing Cyanobacteria.</title>
        <authorList>
            <person name="Bandyopadhyay A."/>
            <person name="Elvitigala T."/>
            <person name="Welsh E."/>
            <person name="Stockel J."/>
            <person name="Liberton M."/>
            <person name="Min H."/>
            <person name="Sherman L.A."/>
            <person name="Pakrasi H.B."/>
        </authorList>
    </citation>
    <scope>NUCLEOTIDE SEQUENCE [LARGE SCALE GENOMIC DNA]</scope>
    <source>
        <strain evidence="9">PCC 8801</strain>
    </source>
</reference>
<evidence type="ECO:0000259" key="7">
    <source>
        <dbReference type="PROSITE" id="PS51441"/>
    </source>
</evidence>
<evidence type="ECO:0000256" key="1">
    <source>
        <dbReference type="ARBA" id="ARBA00004445"/>
    </source>
</evidence>
<dbReference type="RefSeq" id="WP_012593931.1">
    <property type="nucleotide sequence ID" value="NC_011726.1"/>
</dbReference>
<dbReference type="Pfam" id="PF01383">
    <property type="entry name" value="CpcD"/>
    <property type="match status" value="1"/>
</dbReference>
<keyword evidence="9" id="KW-1185">Reference proteome</keyword>
<keyword evidence="3 6" id="KW-0605">Phycobilisome</keyword>
<name>B7JVT3_RIPO1</name>
<protein>
    <recommendedName>
        <fullName evidence="7">CpcD-like domain-containing protein</fullName>
    </recommendedName>
</protein>
<keyword evidence="4" id="KW-0793">Thylakoid</keyword>
<dbReference type="AlphaFoldDB" id="B7JVT3"/>
<sequence>MATNNDANSRFFLYEVAIQPQSGGFNKIKGLIYQEGKIFLKVPYGRMKQEMKRIQRLGGKIVNITPITEISSLKESLDLIEPEIEEISVVSLGLPWWVEISTTHPNCLYYFGPFDSAEEALSYQDGYVEDLREEGAQNITLYIKQCQPQVLTQEWD</sequence>
<evidence type="ECO:0000313" key="8">
    <source>
        <dbReference type="EMBL" id="ACK64654.1"/>
    </source>
</evidence>
<dbReference type="EMBL" id="CP001287">
    <property type="protein sequence ID" value="ACK64654.1"/>
    <property type="molecule type" value="Genomic_DNA"/>
</dbReference>
<feature type="domain" description="CpcD-like" evidence="7">
    <location>
        <begin position="9"/>
        <end position="67"/>
    </location>
</feature>
<dbReference type="PROSITE" id="PS51441">
    <property type="entry name" value="CPCD_LIKE"/>
    <property type="match status" value="1"/>
</dbReference>
<dbReference type="InterPro" id="IPR014945">
    <property type="entry name" value="DUF1816"/>
</dbReference>
<evidence type="ECO:0000256" key="3">
    <source>
        <dbReference type="ARBA" id="ARBA00022738"/>
    </source>
</evidence>
<evidence type="ECO:0000256" key="5">
    <source>
        <dbReference type="ARBA" id="ARBA00023136"/>
    </source>
</evidence>
<organism evidence="8 9">
    <name type="scientific">Rippkaea orientalis (strain PCC 8801 / RF-1)</name>
    <name type="common">Cyanothece sp. (strain PCC 8801)</name>
    <dbReference type="NCBI Taxonomy" id="41431"/>
    <lineage>
        <taxon>Bacteria</taxon>
        <taxon>Bacillati</taxon>
        <taxon>Cyanobacteriota</taxon>
        <taxon>Cyanophyceae</taxon>
        <taxon>Oscillatoriophycideae</taxon>
        <taxon>Chroococcales</taxon>
        <taxon>Aphanothecaceae</taxon>
        <taxon>Rippkaea</taxon>
        <taxon>Rippkaea orientalis</taxon>
    </lineage>
</organism>
<keyword evidence="2" id="KW-0042">Antenna complex</keyword>
<dbReference type="STRING" id="41431.PCC8801_0564"/>
<evidence type="ECO:0000256" key="2">
    <source>
        <dbReference type="ARBA" id="ARBA00022549"/>
    </source>
</evidence>
<evidence type="ECO:0000313" key="9">
    <source>
        <dbReference type="Proteomes" id="UP000008204"/>
    </source>
</evidence>
<dbReference type="GO" id="GO:0030089">
    <property type="term" value="C:phycobilisome"/>
    <property type="evidence" value="ECO:0007669"/>
    <property type="project" value="UniProtKB-UniRule"/>
</dbReference>
<dbReference type="eggNOG" id="COG0369">
    <property type="taxonomic scope" value="Bacteria"/>
</dbReference>
<dbReference type="HOGENOM" id="CLU_1852910_0_0_3"/>
<dbReference type="OrthoDB" id="560125at2"/>
<comment type="subcellular location">
    <subcellularLocation>
        <location evidence="1">Cellular thylakoid membrane</location>
        <topology evidence="1">Peripheral membrane protein</topology>
        <orientation evidence="1">Cytoplasmic side</orientation>
    </subcellularLocation>
</comment>
<dbReference type="KEGG" id="cyp:PCC8801_0564"/>
<dbReference type="InterPro" id="IPR008213">
    <property type="entry name" value="CpcD-like_dom"/>
</dbReference>
<keyword evidence="5" id="KW-0472">Membrane</keyword>
<proteinExistence type="predicted"/>
<gene>
    <name evidence="8" type="ordered locus">PCC8801_0564</name>
</gene>
<dbReference type="Pfam" id="PF08846">
    <property type="entry name" value="DUF1816"/>
    <property type="match status" value="1"/>
</dbReference>
<dbReference type="GO" id="GO:0031676">
    <property type="term" value="C:plasma membrane-derived thylakoid membrane"/>
    <property type="evidence" value="ECO:0007669"/>
    <property type="project" value="UniProtKB-SubCell"/>
</dbReference>
<dbReference type="SMART" id="SM01094">
    <property type="entry name" value="CpcD"/>
    <property type="match status" value="1"/>
</dbReference>
<evidence type="ECO:0000256" key="6">
    <source>
        <dbReference type="PROSITE-ProRule" id="PRU00771"/>
    </source>
</evidence>
<accession>B7JVT3</accession>